<keyword evidence="3" id="KW-1003">Cell membrane</keyword>
<dbReference type="Gene3D" id="1.20.81.30">
    <property type="entry name" value="Type II secretion system (T2SS), domain F"/>
    <property type="match status" value="2"/>
</dbReference>
<proteinExistence type="inferred from homology"/>
<sequence>MATFEYKAKDESGSVFSGVYTDVENTNELRSGLEKMGFDLVKAKKVKSASGNKKLKIKTTEIVSFAYEFAGMYQAGLSVMRCLQTFEEQTENEDFKSVIADIRHNIETGATLRQAFGKYNYVFSDFFCGMLDSGESSGKLAESLEMAAVYLDKQNELKGKVKQALTYPVVVCVMCLLIVTALVIFVIPVFQKLYSQLHITLPMPTQVLITLSNITRNYWFIALPVCLAVGYGVPKLCKMPSLRGKIDMLKLKLPVVGQLNRMLLVSRYVRTFAMMSASGVPIIQSLELAREVAGNSSVDPITDALQERIQTGGSVSAAMSEYDLFPPVIVQLAGAGEEAGVLPEMLIKGVEFYDRKIEKTIKSVLVKIEPALSVLLGLIVGSIMLGVYLPMFDYMGQVK</sequence>
<evidence type="ECO:0000313" key="10">
    <source>
        <dbReference type="EMBL" id="AQT69773.1"/>
    </source>
</evidence>
<organism evidence="10 11">
    <name type="scientific">Anaerohalosphaera lusitana</name>
    <dbReference type="NCBI Taxonomy" id="1936003"/>
    <lineage>
        <taxon>Bacteria</taxon>
        <taxon>Pseudomonadati</taxon>
        <taxon>Planctomycetota</taxon>
        <taxon>Phycisphaerae</taxon>
        <taxon>Sedimentisphaerales</taxon>
        <taxon>Anaerohalosphaeraceae</taxon>
        <taxon>Anaerohalosphaera</taxon>
    </lineage>
</organism>
<dbReference type="STRING" id="1936003.STSP2_02970"/>
<reference evidence="11" key="1">
    <citation type="submission" date="2017-02" db="EMBL/GenBank/DDBJ databases">
        <title>Comparative genomics and description of representatives of a novel lineage of planctomycetes thriving in anoxic sediments.</title>
        <authorList>
            <person name="Spring S."/>
            <person name="Bunk B."/>
            <person name="Sproer C."/>
        </authorList>
    </citation>
    <scope>NUCLEOTIDE SEQUENCE [LARGE SCALE GENOMIC DNA]</scope>
    <source>
        <strain evidence="11">ST-NAGAB-D1</strain>
    </source>
</reference>
<dbReference type="PRINTS" id="PR00812">
    <property type="entry name" value="BCTERIALGSPF"/>
</dbReference>
<keyword evidence="7 8" id="KW-0472">Membrane</keyword>
<evidence type="ECO:0000256" key="8">
    <source>
        <dbReference type="SAM" id="Phobius"/>
    </source>
</evidence>
<dbReference type="InterPro" id="IPR018076">
    <property type="entry name" value="T2SS_GspF_dom"/>
</dbReference>
<feature type="transmembrane region" description="Helical" evidence="8">
    <location>
        <begin position="371"/>
        <end position="391"/>
    </location>
</feature>
<evidence type="ECO:0000256" key="2">
    <source>
        <dbReference type="ARBA" id="ARBA00005745"/>
    </source>
</evidence>
<evidence type="ECO:0000256" key="3">
    <source>
        <dbReference type="ARBA" id="ARBA00022475"/>
    </source>
</evidence>
<gene>
    <name evidence="10" type="primary">epsF_7</name>
    <name evidence="10" type="ORF">STSP2_02970</name>
</gene>
<feature type="transmembrane region" description="Helical" evidence="8">
    <location>
        <begin position="164"/>
        <end position="187"/>
    </location>
</feature>
<evidence type="ECO:0000256" key="5">
    <source>
        <dbReference type="ARBA" id="ARBA00022692"/>
    </source>
</evidence>
<evidence type="ECO:0000256" key="7">
    <source>
        <dbReference type="ARBA" id="ARBA00023136"/>
    </source>
</evidence>
<dbReference type="Proteomes" id="UP000189674">
    <property type="component" value="Chromosome"/>
</dbReference>
<evidence type="ECO:0000259" key="9">
    <source>
        <dbReference type="Pfam" id="PF00482"/>
    </source>
</evidence>
<dbReference type="InterPro" id="IPR003004">
    <property type="entry name" value="GspF/PilC"/>
</dbReference>
<evidence type="ECO:0000313" key="11">
    <source>
        <dbReference type="Proteomes" id="UP000189674"/>
    </source>
</evidence>
<evidence type="ECO:0000256" key="6">
    <source>
        <dbReference type="ARBA" id="ARBA00022989"/>
    </source>
</evidence>
<keyword evidence="11" id="KW-1185">Reference proteome</keyword>
<dbReference type="PANTHER" id="PTHR30012:SF0">
    <property type="entry name" value="TYPE II SECRETION SYSTEM PROTEIN F-RELATED"/>
    <property type="match status" value="1"/>
</dbReference>
<keyword evidence="6 8" id="KW-1133">Transmembrane helix</keyword>
<dbReference type="FunFam" id="1.20.81.30:FF:000001">
    <property type="entry name" value="Type II secretion system protein F"/>
    <property type="match status" value="1"/>
</dbReference>
<comment type="similarity">
    <text evidence="2">Belongs to the GSP F family.</text>
</comment>
<dbReference type="InterPro" id="IPR042094">
    <property type="entry name" value="T2SS_GspF_sf"/>
</dbReference>
<feature type="domain" description="Type II secretion system protein GspF" evidence="9">
    <location>
        <begin position="65"/>
        <end position="188"/>
    </location>
</feature>
<comment type="subcellular location">
    <subcellularLocation>
        <location evidence="1">Cell inner membrane</location>
        <topology evidence="1">Multi-pass membrane protein</topology>
    </subcellularLocation>
</comment>
<evidence type="ECO:0000256" key="1">
    <source>
        <dbReference type="ARBA" id="ARBA00004429"/>
    </source>
</evidence>
<dbReference type="OrthoDB" id="9805682at2"/>
<dbReference type="KEGG" id="alus:STSP2_02970"/>
<keyword evidence="5 8" id="KW-0812">Transmembrane</keyword>
<keyword evidence="4" id="KW-0997">Cell inner membrane</keyword>
<dbReference type="GO" id="GO:0005886">
    <property type="term" value="C:plasma membrane"/>
    <property type="evidence" value="ECO:0007669"/>
    <property type="project" value="UniProtKB-SubCell"/>
</dbReference>
<feature type="domain" description="Type II secretion system protein GspF" evidence="9">
    <location>
        <begin position="269"/>
        <end position="390"/>
    </location>
</feature>
<feature type="transmembrane region" description="Helical" evidence="8">
    <location>
        <begin position="218"/>
        <end position="237"/>
    </location>
</feature>
<dbReference type="Pfam" id="PF00482">
    <property type="entry name" value="T2SSF"/>
    <property type="match status" value="2"/>
</dbReference>
<name>A0A1U9NPD1_9BACT</name>
<protein>
    <submittedName>
        <fullName evidence="10">General secretion pathway protein F</fullName>
    </submittedName>
</protein>
<dbReference type="PANTHER" id="PTHR30012">
    <property type="entry name" value="GENERAL SECRETION PATHWAY PROTEIN"/>
    <property type="match status" value="1"/>
</dbReference>
<dbReference type="AlphaFoldDB" id="A0A1U9NPD1"/>
<evidence type="ECO:0000256" key="4">
    <source>
        <dbReference type="ARBA" id="ARBA00022519"/>
    </source>
</evidence>
<dbReference type="EMBL" id="CP019791">
    <property type="protein sequence ID" value="AQT69773.1"/>
    <property type="molecule type" value="Genomic_DNA"/>
</dbReference>
<dbReference type="RefSeq" id="WP_146663430.1">
    <property type="nucleotide sequence ID" value="NZ_CP019791.1"/>
</dbReference>
<accession>A0A1U9NPD1</accession>